<dbReference type="Pfam" id="PF03928">
    <property type="entry name" value="HbpS-like"/>
    <property type="match status" value="1"/>
</dbReference>
<evidence type="ECO:0000313" key="2">
    <source>
        <dbReference type="Proteomes" id="UP000198981"/>
    </source>
</evidence>
<name>A0A1G4YRB3_9ACTN</name>
<gene>
    <name evidence="1" type="ORF">SAMN03159343_3269</name>
</gene>
<organism evidence="1 2">
    <name type="scientific">Klenkia marina</name>
    <dbReference type="NCBI Taxonomy" id="1960309"/>
    <lineage>
        <taxon>Bacteria</taxon>
        <taxon>Bacillati</taxon>
        <taxon>Actinomycetota</taxon>
        <taxon>Actinomycetes</taxon>
        <taxon>Geodermatophilales</taxon>
        <taxon>Geodermatophilaceae</taxon>
        <taxon>Klenkia</taxon>
    </lineage>
</organism>
<dbReference type="Proteomes" id="UP000198981">
    <property type="component" value="Unassembled WGS sequence"/>
</dbReference>
<dbReference type="InterPro" id="IPR052517">
    <property type="entry name" value="GlcG_carb_metab_protein"/>
</dbReference>
<reference evidence="2" key="1">
    <citation type="submission" date="2016-10" db="EMBL/GenBank/DDBJ databases">
        <authorList>
            <person name="Varghese N."/>
            <person name="Submissions S."/>
        </authorList>
    </citation>
    <scope>NUCLEOTIDE SEQUENCE [LARGE SCALE GENOMIC DNA]</scope>
    <source>
        <strain evidence="2">DSM 45722</strain>
    </source>
</reference>
<evidence type="ECO:0000313" key="1">
    <source>
        <dbReference type="EMBL" id="SCX55418.1"/>
    </source>
</evidence>
<keyword evidence="2" id="KW-1185">Reference proteome</keyword>
<dbReference type="PANTHER" id="PTHR34309:SF1">
    <property type="entry name" value="PROTEIN GLCG"/>
    <property type="match status" value="1"/>
</dbReference>
<dbReference type="STRING" id="1960309.SAMN03159343_3269"/>
<dbReference type="Gene3D" id="3.30.450.150">
    <property type="entry name" value="Haem-degrading domain"/>
    <property type="match status" value="1"/>
</dbReference>
<sequence>MCRMSASLSHADARVVLDAGIAHATEIGQPMNVAVVDAGGHLVAFARMDGAIRASIDIATRKAVTSVLMELPTAALMPLVQPGAELYGLEQTAGGMVAFGGGIPLTRDGVLVGAVGVSAGSVEQDVSVAEAAVAALPG</sequence>
<protein>
    <submittedName>
        <fullName evidence="1">Uncharacterized conserved protein GlcG, DUF336 family</fullName>
    </submittedName>
</protein>
<dbReference type="PANTHER" id="PTHR34309">
    <property type="entry name" value="SLR1406 PROTEIN"/>
    <property type="match status" value="1"/>
</dbReference>
<dbReference type="InterPro" id="IPR005624">
    <property type="entry name" value="PduO/GlcC-like"/>
</dbReference>
<proteinExistence type="predicted"/>
<dbReference type="EMBL" id="FMUH01000005">
    <property type="protein sequence ID" value="SCX55418.1"/>
    <property type="molecule type" value="Genomic_DNA"/>
</dbReference>
<dbReference type="AlphaFoldDB" id="A0A1G4YRB3"/>
<accession>A0A1G4YRB3</accession>
<dbReference type="SUPFAM" id="SSF143744">
    <property type="entry name" value="GlcG-like"/>
    <property type="match status" value="1"/>
</dbReference>
<dbReference type="InterPro" id="IPR038084">
    <property type="entry name" value="PduO/GlcC-like_sf"/>
</dbReference>